<evidence type="ECO:0000313" key="3">
    <source>
        <dbReference type="Proteomes" id="UP000023152"/>
    </source>
</evidence>
<dbReference type="AlphaFoldDB" id="X6MQ63"/>
<evidence type="ECO:0000256" key="1">
    <source>
        <dbReference type="SAM" id="MobiDB-lite"/>
    </source>
</evidence>
<gene>
    <name evidence="2" type="ORF">RFI_21572</name>
</gene>
<feature type="compositionally biased region" description="Basic and acidic residues" evidence="1">
    <location>
        <begin position="100"/>
        <end position="113"/>
    </location>
</feature>
<comment type="caution">
    <text evidence="2">The sequence shown here is derived from an EMBL/GenBank/DDBJ whole genome shotgun (WGS) entry which is preliminary data.</text>
</comment>
<evidence type="ECO:0000313" key="2">
    <source>
        <dbReference type="EMBL" id="ETO15791.1"/>
    </source>
</evidence>
<protein>
    <submittedName>
        <fullName evidence="2">Uncharacterized protein</fullName>
    </submittedName>
</protein>
<feature type="region of interest" description="Disordered" evidence="1">
    <location>
        <begin position="92"/>
        <end position="113"/>
    </location>
</feature>
<accession>X6MQ63</accession>
<reference evidence="2 3" key="1">
    <citation type="journal article" date="2013" name="Curr. Biol.">
        <title>The Genome of the Foraminiferan Reticulomyxa filosa.</title>
        <authorList>
            <person name="Glockner G."/>
            <person name="Hulsmann N."/>
            <person name="Schleicher M."/>
            <person name="Noegel A.A."/>
            <person name="Eichinger L."/>
            <person name="Gallinger C."/>
            <person name="Pawlowski J."/>
            <person name="Sierra R."/>
            <person name="Euteneuer U."/>
            <person name="Pillet L."/>
            <person name="Moustafa A."/>
            <person name="Platzer M."/>
            <person name="Groth M."/>
            <person name="Szafranski K."/>
            <person name="Schliwa M."/>
        </authorList>
    </citation>
    <scope>NUCLEOTIDE SEQUENCE [LARGE SCALE GENOMIC DNA]</scope>
</reference>
<name>X6MQ63_RETFI</name>
<dbReference type="Proteomes" id="UP000023152">
    <property type="component" value="Unassembled WGS sequence"/>
</dbReference>
<dbReference type="EMBL" id="ASPP01018796">
    <property type="protein sequence ID" value="ETO15791.1"/>
    <property type="molecule type" value="Genomic_DNA"/>
</dbReference>
<sequence>MFMCYLMLSSSSSSCTYTQKIKLKLFYFFFYFFLKKKIKKFKALILFWLCITWSLSSNVQKFHNDHLFFFVQDNKLWVKQFFFGVEEGKKKKTNKKQRRKKEEKEKERGEKKGRTNHRILNSNYCCLLLLLHCVHKNHQGNIYSKLVNLFVVKIVNNDFNLPLFQIFTVLLILKSKIMIIIHDQNCKVFDIQKKTSDSMI</sequence>
<keyword evidence="3" id="KW-1185">Reference proteome</keyword>
<organism evidence="2 3">
    <name type="scientific">Reticulomyxa filosa</name>
    <dbReference type="NCBI Taxonomy" id="46433"/>
    <lineage>
        <taxon>Eukaryota</taxon>
        <taxon>Sar</taxon>
        <taxon>Rhizaria</taxon>
        <taxon>Retaria</taxon>
        <taxon>Foraminifera</taxon>
        <taxon>Monothalamids</taxon>
        <taxon>Reticulomyxidae</taxon>
        <taxon>Reticulomyxa</taxon>
    </lineage>
</organism>
<proteinExistence type="predicted"/>